<feature type="binding site" evidence="2">
    <location>
        <position position="16"/>
    </location>
    <ligand>
        <name>substrate</name>
    </ligand>
</feature>
<accession>A0A9D2RJ01</accession>
<proteinExistence type="inferred from homology"/>
<dbReference type="GO" id="GO:0019242">
    <property type="term" value="P:methylglyoxal biosynthetic process"/>
    <property type="evidence" value="ECO:0007669"/>
    <property type="project" value="UniProtKB-UniRule"/>
</dbReference>
<dbReference type="GO" id="GO:0005829">
    <property type="term" value="C:cytosol"/>
    <property type="evidence" value="ECO:0007669"/>
    <property type="project" value="TreeGrafter"/>
</dbReference>
<dbReference type="GO" id="GO:0008929">
    <property type="term" value="F:methylglyoxal synthase activity"/>
    <property type="evidence" value="ECO:0007669"/>
    <property type="project" value="UniProtKB-UniRule"/>
</dbReference>
<evidence type="ECO:0000313" key="6">
    <source>
        <dbReference type="Proteomes" id="UP000824259"/>
    </source>
</evidence>
<evidence type="ECO:0000256" key="2">
    <source>
        <dbReference type="HAMAP-Rule" id="MF_00549"/>
    </source>
</evidence>
<dbReference type="PANTHER" id="PTHR30492:SF0">
    <property type="entry name" value="METHYLGLYOXAL SYNTHASE"/>
    <property type="match status" value="1"/>
</dbReference>
<dbReference type="Gene3D" id="3.40.50.1380">
    <property type="entry name" value="Methylglyoxal synthase-like domain"/>
    <property type="match status" value="1"/>
</dbReference>
<dbReference type="InterPro" id="IPR036914">
    <property type="entry name" value="MGS-like_dom_sf"/>
</dbReference>
<feature type="binding site" evidence="2">
    <location>
        <position position="12"/>
    </location>
    <ligand>
        <name>substrate</name>
    </ligand>
</feature>
<comment type="function">
    <text evidence="2">Catalyzes the formation of methylglyoxal from dihydroxyacetone phosphate.</text>
</comment>
<dbReference type="PROSITE" id="PS51855">
    <property type="entry name" value="MGS"/>
    <property type="match status" value="1"/>
</dbReference>
<feature type="active site" description="Proton donor/acceptor" evidence="2 3">
    <location>
        <position position="76"/>
    </location>
</feature>
<dbReference type="PIRSF" id="PIRSF006614">
    <property type="entry name" value="Methylglyox_syn"/>
    <property type="match status" value="1"/>
</dbReference>
<comment type="similarity">
    <text evidence="1 2">Belongs to the methylglyoxal synthase family.</text>
</comment>
<dbReference type="CDD" id="cd01422">
    <property type="entry name" value="MGS"/>
    <property type="match status" value="1"/>
</dbReference>
<dbReference type="Proteomes" id="UP000824259">
    <property type="component" value="Unassembled WGS sequence"/>
</dbReference>
<evidence type="ECO:0000256" key="3">
    <source>
        <dbReference type="PIRSR" id="PIRSR006614-1"/>
    </source>
</evidence>
<evidence type="ECO:0000259" key="4">
    <source>
        <dbReference type="PROSITE" id="PS51855"/>
    </source>
</evidence>
<evidence type="ECO:0000313" key="5">
    <source>
        <dbReference type="EMBL" id="HJA99425.1"/>
    </source>
</evidence>
<feature type="domain" description="MGS-like" evidence="4">
    <location>
        <begin position="1"/>
        <end position="158"/>
    </location>
</feature>
<dbReference type="InterPro" id="IPR011607">
    <property type="entry name" value="MGS-like_dom"/>
</dbReference>
<dbReference type="NCBIfam" id="NF003559">
    <property type="entry name" value="PRK05234.1"/>
    <property type="match status" value="1"/>
</dbReference>
<dbReference type="PROSITE" id="PS01335">
    <property type="entry name" value="METHYLGLYOXAL_SYNTH"/>
    <property type="match status" value="1"/>
</dbReference>
<comment type="catalytic activity">
    <reaction evidence="2">
        <text>dihydroxyacetone phosphate = methylglyoxal + phosphate</text>
        <dbReference type="Rhea" id="RHEA:17937"/>
        <dbReference type="ChEBI" id="CHEBI:17158"/>
        <dbReference type="ChEBI" id="CHEBI:43474"/>
        <dbReference type="ChEBI" id="CHEBI:57642"/>
        <dbReference type="EC" id="4.2.3.3"/>
    </reaction>
</comment>
<feature type="binding site" evidence="2">
    <location>
        <begin position="70"/>
        <end position="71"/>
    </location>
    <ligand>
        <name>substrate</name>
    </ligand>
</feature>
<dbReference type="SUPFAM" id="SSF52335">
    <property type="entry name" value="Methylglyoxal synthase-like"/>
    <property type="match status" value="1"/>
</dbReference>
<dbReference type="InterPro" id="IPR004363">
    <property type="entry name" value="Methylgl_synth"/>
</dbReference>
<gene>
    <name evidence="2" type="primary">mgsA</name>
    <name evidence="5" type="ORF">H9779_07510</name>
</gene>
<reference evidence="5" key="2">
    <citation type="submission" date="2021-04" db="EMBL/GenBank/DDBJ databases">
        <authorList>
            <person name="Gilroy R."/>
        </authorList>
    </citation>
    <scope>NUCLEOTIDE SEQUENCE</scope>
    <source>
        <strain evidence="5">CHK169-11906</strain>
    </source>
</reference>
<sequence length="158" mass="17785">MKKEKMMALVAHDHMKHDLAEWVKENCEKLSQHKIVCTGTTGKIVEETLRSNRQNNSEEEVILDITRLKSGPLGGDQQLGALIAEGKISALIFFWDPMAAQPHDVDVKALLRIATLYNVPTAINRSTAEFLISSPMFDDPNYTPAVKDYTDYIQRALE</sequence>
<dbReference type="HAMAP" id="MF_00549">
    <property type="entry name" value="Methylglyoxal_synth"/>
    <property type="match status" value="1"/>
</dbReference>
<reference evidence="5" key="1">
    <citation type="journal article" date="2021" name="PeerJ">
        <title>Extensive microbial diversity within the chicken gut microbiome revealed by metagenomics and culture.</title>
        <authorList>
            <person name="Gilroy R."/>
            <person name="Ravi A."/>
            <person name="Getino M."/>
            <person name="Pursley I."/>
            <person name="Horton D.L."/>
            <person name="Alikhan N.F."/>
            <person name="Baker D."/>
            <person name="Gharbi K."/>
            <person name="Hall N."/>
            <person name="Watson M."/>
            <person name="Adriaenssens E.M."/>
            <person name="Foster-Nyarko E."/>
            <person name="Jarju S."/>
            <person name="Secka A."/>
            <person name="Antonio M."/>
            <person name="Oren A."/>
            <person name="Chaudhuri R.R."/>
            <person name="La Ragione R."/>
            <person name="Hildebrand F."/>
            <person name="Pallen M.J."/>
        </authorList>
    </citation>
    <scope>NUCLEOTIDE SEQUENCE</scope>
    <source>
        <strain evidence="5">CHK169-11906</strain>
    </source>
</reference>
<keyword evidence="2 5" id="KW-0456">Lyase</keyword>
<feature type="binding site" evidence="2">
    <location>
        <position position="103"/>
    </location>
    <ligand>
        <name>substrate</name>
    </ligand>
</feature>
<dbReference type="PANTHER" id="PTHR30492">
    <property type="entry name" value="METHYLGLYOXAL SYNTHASE"/>
    <property type="match status" value="1"/>
</dbReference>
<dbReference type="SMART" id="SM00851">
    <property type="entry name" value="MGS"/>
    <property type="match status" value="1"/>
</dbReference>
<dbReference type="EMBL" id="DWYR01000025">
    <property type="protein sequence ID" value="HJA99425.1"/>
    <property type="molecule type" value="Genomic_DNA"/>
</dbReference>
<dbReference type="NCBIfam" id="TIGR00160">
    <property type="entry name" value="MGSA"/>
    <property type="match status" value="1"/>
</dbReference>
<protein>
    <recommendedName>
        <fullName evidence="2">Methylglyoxal synthase</fullName>
        <shortName evidence="2">MGS</shortName>
        <ecNumber evidence="2">4.2.3.3</ecNumber>
    </recommendedName>
</protein>
<dbReference type="AlphaFoldDB" id="A0A9D2RJ01"/>
<dbReference type="EC" id="4.2.3.3" evidence="2"/>
<feature type="binding site" evidence="2">
    <location>
        <begin position="38"/>
        <end position="41"/>
    </location>
    <ligand>
        <name>substrate</name>
    </ligand>
</feature>
<organism evidence="5 6">
    <name type="scientific">Candidatus Alistipes avicola</name>
    <dbReference type="NCBI Taxonomy" id="2838432"/>
    <lineage>
        <taxon>Bacteria</taxon>
        <taxon>Pseudomonadati</taxon>
        <taxon>Bacteroidota</taxon>
        <taxon>Bacteroidia</taxon>
        <taxon>Bacteroidales</taxon>
        <taxon>Rikenellaceae</taxon>
        <taxon>Alistipes</taxon>
    </lineage>
</organism>
<comment type="caution">
    <text evidence="5">The sequence shown here is derived from an EMBL/GenBank/DDBJ whole genome shotgun (WGS) entry which is preliminary data.</text>
</comment>
<evidence type="ECO:0000256" key="1">
    <source>
        <dbReference type="ARBA" id="ARBA00006287"/>
    </source>
</evidence>
<name>A0A9D2RJ01_9BACT</name>
<dbReference type="Pfam" id="PF02142">
    <property type="entry name" value="MGS"/>
    <property type="match status" value="1"/>
</dbReference>
<dbReference type="InterPro" id="IPR018148">
    <property type="entry name" value="Methylglyoxal_synth_AS"/>
</dbReference>